<proteinExistence type="predicted"/>
<dbReference type="RefSeq" id="WP_210657355.1">
    <property type="nucleotide sequence ID" value="NZ_JAGKQQ010000001.1"/>
</dbReference>
<gene>
    <name evidence="3" type="ORF">J8F10_21710</name>
</gene>
<dbReference type="EMBL" id="JAGKQQ010000001">
    <property type="protein sequence ID" value="MBP3957879.1"/>
    <property type="molecule type" value="Genomic_DNA"/>
</dbReference>
<evidence type="ECO:0000313" key="3">
    <source>
        <dbReference type="EMBL" id="MBP3957879.1"/>
    </source>
</evidence>
<evidence type="ECO:0000256" key="1">
    <source>
        <dbReference type="SAM" id="SignalP"/>
    </source>
</evidence>
<reference evidence="3 4" key="1">
    <citation type="submission" date="2021-04" db="EMBL/GenBank/DDBJ databases">
        <authorList>
            <person name="Ivanova A."/>
        </authorList>
    </citation>
    <scope>NUCLEOTIDE SEQUENCE [LARGE SCALE GENOMIC DNA]</scope>
    <source>
        <strain evidence="3 4">G18</strain>
    </source>
</reference>
<feature type="signal peptide" evidence="1">
    <location>
        <begin position="1"/>
        <end position="31"/>
    </location>
</feature>
<feature type="domain" description="BON" evidence="2">
    <location>
        <begin position="58"/>
        <end position="126"/>
    </location>
</feature>
<dbReference type="PROSITE" id="PS50914">
    <property type="entry name" value="BON"/>
    <property type="match status" value="1"/>
</dbReference>
<evidence type="ECO:0000313" key="4">
    <source>
        <dbReference type="Proteomes" id="UP000676565"/>
    </source>
</evidence>
<name>A0ABS5BVY6_9BACT</name>
<dbReference type="InterPro" id="IPR007055">
    <property type="entry name" value="BON_dom"/>
</dbReference>
<dbReference type="Pfam" id="PF04972">
    <property type="entry name" value="BON"/>
    <property type="match status" value="1"/>
</dbReference>
<feature type="chain" id="PRO_5046307455" evidence="1">
    <location>
        <begin position="32"/>
        <end position="301"/>
    </location>
</feature>
<sequence>MFSHLPTSKTLRTLAALTCVAGAVGAGALFAADPFPPAAPVLPPLPPGAPVSKPVAISDVALARTALAVFDADPVLKDVNILVSVVDRGAVIGGPVSSEAVKKRAEAVVRAVPGIESVKNTCFIEADPDPLMRAVADRMKPGTKPTGSTALPGIVIPPGAAEGYIPPVPPPLPTDLVAAAPKTVVVQHPTSLGPPVVGLLGAPVAPHSVAKVPSTAPTVPSTAPGALTGSTSGMPTDVLAAVAAIRAADARFARLAVELKPDGGLFVTGFAANIVDVRDFATEARKVPGVVRVAVDPSLVK</sequence>
<comment type="caution">
    <text evidence="3">The sequence shown here is derived from an EMBL/GenBank/DDBJ whole genome shotgun (WGS) entry which is preliminary data.</text>
</comment>
<accession>A0ABS5BVY6</accession>
<organism evidence="3 4">
    <name type="scientific">Gemmata palustris</name>
    <dbReference type="NCBI Taxonomy" id="2822762"/>
    <lineage>
        <taxon>Bacteria</taxon>
        <taxon>Pseudomonadati</taxon>
        <taxon>Planctomycetota</taxon>
        <taxon>Planctomycetia</taxon>
        <taxon>Gemmatales</taxon>
        <taxon>Gemmataceae</taxon>
        <taxon>Gemmata</taxon>
    </lineage>
</organism>
<evidence type="ECO:0000259" key="2">
    <source>
        <dbReference type="PROSITE" id="PS50914"/>
    </source>
</evidence>
<protein>
    <submittedName>
        <fullName evidence="3">BON domain-containing protein</fullName>
    </submittedName>
</protein>
<dbReference type="Proteomes" id="UP000676565">
    <property type="component" value="Unassembled WGS sequence"/>
</dbReference>
<keyword evidence="4" id="KW-1185">Reference proteome</keyword>
<keyword evidence="1" id="KW-0732">Signal</keyword>